<keyword evidence="1" id="KW-0472">Membrane</keyword>
<feature type="transmembrane region" description="Helical" evidence="1">
    <location>
        <begin position="132"/>
        <end position="149"/>
    </location>
</feature>
<organism evidence="3 4">
    <name type="scientific">Fusarium oxysporum NRRL 32931</name>
    <dbReference type="NCBI Taxonomy" id="660029"/>
    <lineage>
        <taxon>Eukaryota</taxon>
        <taxon>Fungi</taxon>
        <taxon>Dikarya</taxon>
        <taxon>Ascomycota</taxon>
        <taxon>Pezizomycotina</taxon>
        <taxon>Sordariomycetes</taxon>
        <taxon>Hypocreomycetidae</taxon>
        <taxon>Hypocreales</taxon>
        <taxon>Nectriaceae</taxon>
        <taxon>Fusarium</taxon>
        <taxon>Fusarium oxysporum species complex</taxon>
    </lineage>
</organism>
<keyword evidence="1" id="KW-1133">Transmembrane helix</keyword>
<dbReference type="Pfam" id="PF10277">
    <property type="entry name" value="Frag1"/>
    <property type="match status" value="1"/>
</dbReference>
<gene>
    <name evidence="3" type="ORF">FOYG_17143</name>
</gene>
<dbReference type="InterPro" id="IPR019402">
    <property type="entry name" value="CWH43_N"/>
</dbReference>
<evidence type="ECO:0000313" key="3">
    <source>
        <dbReference type="EMBL" id="EWY79749.1"/>
    </source>
</evidence>
<proteinExistence type="predicted"/>
<accession>W9HFG1</accession>
<reference evidence="3 4" key="1">
    <citation type="submission" date="2011-06" db="EMBL/GenBank/DDBJ databases">
        <title>The Genome Sequence of Fusarium oxysporum FOSC 3-a.</title>
        <authorList>
            <consortium name="The Broad Institute Genome Sequencing Platform"/>
            <person name="Ma L.-J."/>
            <person name="Gale L.R."/>
            <person name="Schwartz D.C."/>
            <person name="Zhou S."/>
            <person name="Corby-Kistler H."/>
            <person name="Young S.K."/>
            <person name="Zeng Q."/>
            <person name="Gargeya S."/>
            <person name="Fitzgerald M."/>
            <person name="Haas B."/>
            <person name="Abouelleil A."/>
            <person name="Alvarado L."/>
            <person name="Arachchi H.M."/>
            <person name="Berlin A."/>
            <person name="Brown A."/>
            <person name="Chapman S.B."/>
            <person name="Chen Z."/>
            <person name="Dunbar C."/>
            <person name="Freedman E."/>
            <person name="Gearin G."/>
            <person name="Gellesch M."/>
            <person name="Goldberg J."/>
            <person name="Griggs A."/>
            <person name="Gujja S."/>
            <person name="Heiman D."/>
            <person name="Howarth C."/>
            <person name="Larson L."/>
            <person name="Lui A."/>
            <person name="MacDonald P.J.P."/>
            <person name="Mehta T."/>
            <person name="Montmayeur A."/>
            <person name="Murphy C."/>
            <person name="Neiman D."/>
            <person name="Pearson M."/>
            <person name="Priest M."/>
            <person name="Roberts A."/>
            <person name="Saif S."/>
            <person name="Shea T."/>
            <person name="Shenoy N."/>
            <person name="Sisk P."/>
            <person name="Stolte C."/>
            <person name="Sykes S."/>
            <person name="Wortman J."/>
            <person name="Nusbaum C."/>
            <person name="Birren B."/>
        </authorList>
    </citation>
    <scope>NUCLEOTIDE SEQUENCE [LARGE SCALE GENOMIC DNA]</scope>
    <source>
        <strain evidence="4">FOSC 3-a</strain>
    </source>
</reference>
<feature type="transmembrane region" description="Helical" evidence="1">
    <location>
        <begin position="63"/>
        <end position="81"/>
    </location>
</feature>
<feature type="transmembrane region" description="Helical" evidence="1">
    <location>
        <begin position="101"/>
        <end position="120"/>
    </location>
</feature>
<protein>
    <recommendedName>
        <fullName evidence="2">CWH43-like N-terminal domain-containing protein</fullName>
    </recommendedName>
</protein>
<sequence length="157" mass="17490">MALRDLISYWWLPLLSSVVWFAMLLGMLLHWIIVDHSRRLPTMASTANIAYISNIGATDLQPLFIVGCVLTAVFLNLSFLSERWLRHHGRLVPNTSRAEKILSILSICCAIIGTVGLICLSIFKTGTHTRRCIISFYSCSLVVICFQLYSSATGIGV</sequence>
<dbReference type="Proteomes" id="UP000030753">
    <property type="component" value="Unassembled WGS sequence"/>
</dbReference>
<evidence type="ECO:0000259" key="2">
    <source>
        <dbReference type="Pfam" id="PF10277"/>
    </source>
</evidence>
<evidence type="ECO:0000313" key="4">
    <source>
        <dbReference type="Proteomes" id="UP000030753"/>
    </source>
</evidence>
<feature type="domain" description="CWH43-like N-terminal" evidence="2">
    <location>
        <begin position="9"/>
        <end position="150"/>
    </location>
</feature>
<dbReference type="AlphaFoldDB" id="W9HFG1"/>
<keyword evidence="1" id="KW-0812">Transmembrane</keyword>
<feature type="transmembrane region" description="Helical" evidence="1">
    <location>
        <begin position="12"/>
        <end position="33"/>
    </location>
</feature>
<name>W9HFG1_FUSOX</name>
<evidence type="ECO:0000256" key="1">
    <source>
        <dbReference type="SAM" id="Phobius"/>
    </source>
</evidence>
<dbReference type="EMBL" id="JH717856">
    <property type="protein sequence ID" value="EWY79749.1"/>
    <property type="molecule type" value="Genomic_DNA"/>
</dbReference>
<dbReference type="HOGENOM" id="CLU_132738_0_0_1"/>